<reference evidence="3" key="1">
    <citation type="submission" date="2021-01" db="EMBL/GenBank/DDBJ databases">
        <authorList>
            <person name="Corre E."/>
            <person name="Pelletier E."/>
            <person name="Niang G."/>
            <person name="Scheremetjew M."/>
            <person name="Finn R."/>
            <person name="Kale V."/>
            <person name="Holt S."/>
            <person name="Cochrane G."/>
            <person name="Meng A."/>
            <person name="Brown T."/>
            <person name="Cohen L."/>
        </authorList>
    </citation>
    <scope>NUCLEOTIDE SEQUENCE</scope>
    <source>
        <strain evidence="3">CCMP645</strain>
    </source>
</reference>
<feature type="transmembrane region" description="Helical" evidence="2">
    <location>
        <begin position="350"/>
        <end position="373"/>
    </location>
</feature>
<dbReference type="InterPro" id="IPR050327">
    <property type="entry name" value="Proton-linked_MCT"/>
</dbReference>
<keyword evidence="2" id="KW-0472">Membrane</keyword>
<keyword evidence="2" id="KW-0812">Transmembrane</keyword>
<dbReference type="AlphaFoldDB" id="A0A7S4BDU9"/>
<keyword evidence="2" id="KW-1133">Transmembrane helix</keyword>
<organism evidence="3">
    <name type="scientific">Chrysotila carterae</name>
    <name type="common">Marine alga</name>
    <name type="synonym">Syracosphaera carterae</name>
    <dbReference type="NCBI Taxonomy" id="13221"/>
    <lineage>
        <taxon>Eukaryota</taxon>
        <taxon>Haptista</taxon>
        <taxon>Haptophyta</taxon>
        <taxon>Prymnesiophyceae</taxon>
        <taxon>Isochrysidales</taxon>
        <taxon>Isochrysidaceae</taxon>
        <taxon>Chrysotila</taxon>
    </lineage>
</organism>
<feature type="transmembrane region" description="Helical" evidence="2">
    <location>
        <begin position="29"/>
        <end position="47"/>
    </location>
</feature>
<evidence type="ECO:0000313" key="3">
    <source>
        <dbReference type="EMBL" id="CAE0762740.1"/>
    </source>
</evidence>
<dbReference type="InterPro" id="IPR011701">
    <property type="entry name" value="MFS"/>
</dbReference>
<feature type="transmembrane region" description="Helical" evidence="2">
    <location>
        <begin position="145"/>
        <end position="163"/>
    </location>
</feature>
<sequence length="439" mass="47106">MSLVIALSTAADAIIHDFDISVGDYSRVIGSLGLLSALLVLGVGPLIQRFSSRPLILVGLSLKGAVFATTSFAPTFGALAAMLLPTCPLHAIGEQPTHHVLMKGYFRKLLPSAIATVNMGYSLCGALTPLLLAPAISAYGWRSCYLFLGILYIAGGAFAFCAVRPGPLEVKISPDPRTRNDEHDNSCHVTDETQALKGKAGAVNGTVHSTNGEFENGKAGKSSSSLSSPARSSVPDGYSVREALRTPRFYALMAISFLTNLWEGVIVMHFLLILQMESKLTLVKASYFYSTQYLCAIIGKQSYAALYPILPRAAHFYVLPLLFCLCHLLINAPQPGGGFAITTDEMRISIFTVVYGLSFGYTHSLHLAQPALLLGRKDLAIFQTLYYGANFLGGPFGGVIVGAVHDTYGSYSPALMISFAATALMYVIDLYLARVPELI</sequence>
<dbReference type="PANTHER" id="PTHR11360">
    <property type="entry name" value="MONOCARBOXYLATE TRANSPORTER"/>
    <property type="match status" value="1"/>
</dbReference>
<feature type="transmembrane region" description="Helical" evidence="2">
    <location>
        <begin position="249"/>
        <end position="274"/>
    </location>
</feature>
<evidence type="ECO:0000256" key="2">
    <source>
        <dbReference type="SAM" id="Phobius"/>
    </source>
</evidence>
<feature type="compositionally biased region" description="Low complexity" evidence="1">
    <location>
        <begin position="222"/>
        <end position="233"/>
    </location>
</feature>
<dbReference type="Gene3D" id="1.20.1250.20">
    <property type="entry name" value="MFS general substrate transporter like domains"/>
    <property type="match status" value="1"/>
</dbReference>
<gene>
    <name evidence="3" type="ORF">PCAR00345_LOCUS15352</name>
</gene>
<accession>A0A7S4BDU9</accession>
<dbReference type="EMBL" id="HBIZ01024255">
    <property type="protein sequence ID" value="CAE0762740.1"/>
    <property type="molecule type" value="Transcribed_RNA"/>
</dbReference>
<proteinExistence type="predicted"/>
<name>A0A7S4BDU9_CHRCT</name>
<feature type="transmembrane region" description="Helical" evidence="2">
    <location>
        <begin position="313"/>
        <end position="330"/>
    </location>
</feature>
<dbReference type="GO" id="GO:0022857">
    <property type="term" value="F:transmembrane transporter activity"/>
    <property type="evidence" value="ECO:0007669"/>
    <property type="project" value="InterPro"/>
</dbReference>
<feature type="transmembrane region" description="Helical" evidence="2">
    <location>
        <begin position="286"/>
        <end position="306"/>
    </location>
</feature>
<feature type="region of interest" description="Disordered" evidence="1">
    <location>
        <begin position="207"/>
        <end position="236"/>
    </location>
</feature>
<protein>
    <recommendedName>
        <fullName evidence="4">Major facilitator superfamily (MFS) profile domain-containing protein</fullName>
    </recommendedName>
</protein>
<feature type="transmembrane region" description="Helical" evidence="2">
    <location>
        <begin position="411"/>
        <end position="433"/>
    </location>
</feature>
<evidence type="ECO:0008006" key="4">
    <source>
        <dbReference type="Google" id="ProtNLM"/>
    </source>
</evidence>
<evidence type="ECO:0000256" key="1">
    <source>
        <dbReference type="SAM" id="MobiDB-lite"/>
    </source>
</evidence>
<dbReference type="Pfam" id="PF07690">
    <property type="entry name" value="MFS_1"/>
    <property type="match status" value="1"/>
</dbReference>
<dbReference type="SUPFAM" id="SSF103473">
    <property type="entry name" value="MFS general substrate transporter"/>
    <property type="match status" value="1"/>
</dbReference>
<feature type="transmembrane region" description="Helical" evidence="2">
    <location>
        <begin position="109"/>
        <end position="133"/>
    </location>
</feature>
<dbReference type="InterPro" id="IPR036259">
    <property type="entry name" value="MFS_trans_sf"/>
</dbReference>
<feature type="transmembrane region" description="Helical" evidence="2">
    <location>
        <begin position="385"/>
        <end position="405"/>
    </location>
</feature>